<dbReference type="CDD" id="cd03512">
    <property type="entry name" value="Alkane-hydroxylase"/>
    <property type="match status" value="1"/>
</dbReference>
<keyword evidence="6" id="KW-0479">Metal-binding</keyword>
<evidence type="ECO:0000256" key="5">
    <source>
        <dbReference type="ARBA" id="ARBA00022692"/>
    </source>
</evidence>
<dbReference type="STRING" id="1810504.PG2T_14050"/>
<dbReference type="GO" id="GO:0006629">
    <property type="term" value="P:lipid metabolic process"/>
    <property type="evidence" value="ECO:0007669"/>
    <property type="project" value="InterPro"/>
</dbReference>
<gene>
    <name evidence="14" type="ORF">PG2T_14050</name>
</gene>
<evidence type="ECO:0000256" key="6">
    <source>
        <dbReference type="ARBA" id="ARBA00022723"/>
    </source>
</evidence>
<evidence type="ECO:0000256" key="12">
    <source>
        <dbReference type="SAM" id="Phobius"/>
    </source>
</evidence>
<comment type="subcellular location">
    <subcellularLocation>
        <location evidence="1">Cell inner membrane</location>
        <topology evidence="1">Multi-pass membrane protein</topology>
    </subcellularLocation>
</comment>
<sequence>MDTLRYCTSLLVIAIATAGLAVGGIGAWTGVGLFLLLALLDSALPRDYRRRNIHYPAMVRALPYLHYPALLAFWMVFGWQLGSGAIGGWHILGGVLSVGVWNGLIGLATAHELMHGKTLLARTGADLIGTCYGIPITDLGHVHVHHIHLDTPLDGDTPRRGESLYRFVLRSVVAQIGATFELEFAYLKKIGKSPWSPRGRLFWGVMFELGFAAGFVYLAGWIGLPILLLTWVLGFTVMADYNYVQHYGLVRVPGAPIRPHHAWNHLRPLSRVLAYEITTHSEHHLNADVSYVSLTPMPDAPQMPSLLVCFLASTVPPLWDRLIARPRLQYWDRHFASAEEKELARQANQAAGWAA</sequence>
<dbReference type="AlphaFoldDB" id="A0A1B1YWI6"/>
<dbReference type="Proteomes" id="UP000092952">
    <property type="component" value="Chromosome"/>
</dbReference>
<dbReference type="GO" id="GO:0004497">
    <property type="term" value="F:monooxygenase activity"/>
    <property type="evidence" value="ECO:0007669"/>
    <property type="project" value="UniProtKB-KW"/>
</dbReference>
<proteinExistence type="inferred from homology"/>
<keyword evidence="5 12" id="KW-0812">Transmembrane</keyword>
<feature type="domain" description="Fatty acid desaturase" evidence="13">
    <location>
        <begin position="88"/>
        <end position="294"/>
    </location>
</feature>
<reference evidence="15" key="1">
    <citation type="submission" date="2016-03" db="EMBL/GenBank/DDBJ databases">
        <title>Complete genome sequence of Solimmundus cernigliae, representing a novel lineage of polycyclic aromatic hydrocarbon degraders within the Gammaproteobacteria.</title>
        <authorList>
            <person name="Singleton D.R."/>
            <person name="Dickey A.N."/>
            <person name="Scholl E.H."/>
            <person name="Wright F.A."/>
            <person name="Aitken M.D."/>
        </authorList>
    </citation>
    <scope>NUCLEOTIDE SEQUENCE [LARGE SCALE GENOMIC DNA]</scope>
    <source>
        <strain evidence="15">TR3.2</strain>
    </source>
</reference>
<keyword evidence="3" id="KW-1003">Cell membrane</keyword>
<protein>
    <recommendedName>
        <fullName evidence="13">Fatty acid desaturase domain-containing protein</fullName>
    </recommendedName>
</protein>
<organism evidence="14 15">
    <name type="scientific">Immundisolibacter cernigliae</name>
    <dbReference type="NCBI Taxonomy" id="1810504"/>
    <lineage>
        <taxon>Bacteria</taxon>
        <taxon>Pseudomonadati</taxon>
        <taxon>Pseudomonadota</taxon>
        <taxon>Gammaproteobacteria</taxon>
        <taxon>Immundisolibacterales</taxon>
        <taxon>Immundisolibacteraceae</taxon>
        <taxon>Immundisolibacter</taxon>
    </lineage>
</organism>
<evidence type="ECO:0000256" key="2">
    <source>
        <dbReference type="ARBA" id="ARBA00010823"/>
    </source>
</evidence>
<evidence type="ECO:0000256" key="4">
    <source>
        <dbReference type="ARBA" id="ARBA00022519"/>
    </source>
</evidence>
<keyword evidence="9" id="KW-0408">Iron</keyword>
<evidence type="ECO:0000256" key="1">
    <source>
        <dbReference type="ARBA" id="ARBA00004429"/>
    </source>
</evidence>
<dbReference type="GO" id="GO:0046872">
    <property type="term" value="F:metal ion binding"/>
    <property type="evidence" value="ECO:0007669"/>
    <property type="project" value="UniProtKB-KW"/>
</dbReference>
<evidence type="ECO:0000256" key="9">
    <source>
        <dbReference type="ARBA" id="ARBA00023004"/>
    </source>
</evidence>
<keyword evidence="11 12" id="KW-0472">Membrane</keyword>
<keyword evidence="8" id="KW-0560">Oxidoreductase</keyword>
<dbReference type="Pfam" id="PF00487">
    <property type="entry name" value="FA_desaturase"/>
    <property type="match status" value="1"/>
</dbReference>
<dbReference type="RefSeq" id="WP_068806852.1">
    <property type="nucleotide sequence ID" value="NZ_CP014671.1"/>
</dbReference>
<dbReference type="InterPro" id="IPR005804">
    <property type="entry name" value="FA_desaturase_dom"/>
</dbReference>
<evidence type="ECO:0000256" key="3">
    <source>
        <dbReference type="ARBA" id="ARBA00022475"/>
    </source>
</evidence>
<comment type="similarity">
    <text evidence="2">Belongs to the fatty acid desaturase type 1 family. AlkB subfamily.</text>
</comment>
<dbReference type="PANTHER" id="PTHR38674">
    <property type="entry name" value="ALKANE 1-MONOOXYGENASE 1"/>
    <property type="match status" value="1"/>
</dbReference>
<dbReference type="EMBL" id="CP014671">
    <property type="protein sequence ID" value="ANX05191.1"/>
    <property type="molecule type" value="Genomic_DNA"/>
</dbReference>
<feature type="transmembrane region" description="Helical" evidence="12">
    <location>
        <begin position="61"/>
        <end position="81"/>
    </location>
</feature>
<feature type="transmembrane region" description="Helical" evidence="12">
    <location>
        <begin position="201"/>
        <end position="220"/>
    </location>
</feature>
<dbReference type="OrthoDB" id="4759734at2"/>
<dbReference type="KEGG" id="gbi:PG2T_14050"/>
<feature type="transmembrane region" description="Helical" evidence="12">
    <location>
        <begin position="12"/>
        <end position="40"/>
    </location>
</feature>
<keyword evidence="4" id="KW-0997">Cell inner membrane</keyword>
<evidence type="ECO:0000256" key="8">
    <source>
        <dbReference type="ARBA" id="ARBA00023002"/>
    </source>
</evidence>
<dbReference type="InParanoid" id="A0A1B1YWI6"/>
<evidence type="ECO:0000256" key="11">
    <source>
        <dbReference type="ARBA" id="ARBA00023136"/>
    </source>
</evidence>
<keyword evidence="10" id="KW-0503">Monooxygenase</keyword>
<feature type="transmembrane region" description="Helical" evidence="12">
    <location>
        <begin position="87"/>
        <end position="110"/>
    </location>
</feature>
<evidence type="ECO:0000259" key="13">
    <source>
        <dbReference type="Pfam" id="PF00487"/>
    </source>
</evidence>
<dbReference type="InterPro" id="IPR033885">
    <property type="entry name" value="AlkB/XylM"/>
</dbReference>
<dbReference type="PANTHER" id="PTHR38674:SF1">
    <property type="entry name" value="ALKANE 1-MONOOXYGENASE 1"/>
    <property type="match status" value="1"/>
</dbReference>
<evidence type="ECO:0000313" key="14">
    <source>
        <dbReference type="EMBL" id="ANX05191.1"/>
    </source>
</evidence>
<keyword evidence="15" id="KW-1185">Reference proteome</keyword>
<dbReference type="GO" id="GO:0005886">
    <property type="term" value="C:plasma membrane"/>
    <property type="evidence" value="ECO:0007669"/>
    <property type="project" value="UniProtKB-SubCell"/>
</dbReference>
<name>A0A1B1YWI6_9GAMM</name>
<keyword evidence="7 12" id="KW-1133">Transmembrane helix</keyword>
<evidence type="ECO:0000256" key="7">
    <source>
        <dbReference type="ARBA" id="ARBA00022989"/>
    </source>
</evidence>
<evidence type="ECO:0000256" key="10">
    <source>
        <dbReference type="ARBA" id="ARBA00023033"/>
    </source>
</evidence>
<accession>A0A1B1YWI6</accession>
<evidence type="ECO:0000313" key="15">
    <source>
        <dbReference type="Proteomes" id="UP000092952"/>
    </source>
</evidence>